<gene>
    <name evidence="1" type="ORF">L1987_01526</name>
</gene>
<reference evidence="1 2" key="2">
    <citation type="journal article" date="2022" name="Mol. Ecol. Resour.">
        <title>The genomes of chicory, endive, great burdock and yacon provide insights into Asteraceae paleo-polyploidization history and plant inulin production.</title>
        <authorList>
            <person name="Fan W."/>
            <person name="Wang S."/>
            <person name="Wang H."/>
            <person name="Wang A."/>
            <person name="Jiang F."/>
            <person name="Liu H."/>
            <person name="Zhao H."/>
            <person name="Xu D."/>
            <person name="Zhang Y."/>
        </authorList>
    </citation>
    <scope>NUCLEOTIDE SEQUENCE [LARGE SCALE GENOMIC DNA]</scope>
    <source>
        <strain evidence="2">cv. Yunnan</strain>
        <tissue evidence="1">Leaves</tissue>
    </source>
</reference>
<reference evidence="2" key="1">
    <citation type="journal article" date="2022" name="Mol. Ecol. Resour.">
        <title>The genomes of chicory, endive, great burdock and yacon provide insights into Asteraceae palaeo-polyploidization history and plant inulin production.</title>
        <authorList>
            <person name="Fan W."/>
            <person name="Wang S."/>
            <person name="Wang H."/>
            <person name="Wang A."/>
            <person name="Jiang F."/>
            <person name="Liu H."/>
            <person name="Zhao H."/>
            <person name="Xu D."/>
            <person name="Zhang Y."/>
        </authorList>
    </citation>
    <scope>NUCLEOTIDE SEQUENCE [LARGE SCALE GENOMIC DNA]</scope>
    <source>
        <strain evidence="2">cv. Yunnan</strain>
    </source>
</reference>
<accession>A0ACB9K5A2</accession>
<organism evidence="1 2">
    <name type="scientific">Smallanthus sonchifolius</name>
    <dbReference type="NCBI Taxonomy" id="185202"/>
    <lineage>
        <taxon>Eukaryota</taxon>
        <taxon>Viridiplantae</taxon>
        <taxon>Streptophyta</taxon>
        <taxon>Embryophyta</taxon>
        <taxon>Tracheophyta</taxon>
        <taxon>Spermatophyta</taxon>
        <taxon>Magnoliopsida</taxon>
        <taxon>eudicotyledons</taxon>
        <taxon>Gunneridae</taxon>
        <taxon>Pentapetalae</taxon>
        <taxon>asterids</taxon>
        <taxon>campanulids</taxon>
        <taxon>Asterales</taxon>
        <taxon>Asteraceae</taxon>
        <taxon>Asteroideae</taxon>
        <taxon>Heliantheae alliance</taxon>
        <taxon>Millerieae</taxon>
        <taxon>Smallanthus</taxon>
    </lineage>
</organism>
<proteinExistence type="predicted"/>
<dbReference type="EMBL" id="CM042018">
    <property type="protein sequence ID" value="KAI3827451.1"/>
    <property type="molecule type" value="Genomic_DNA"/>
</dbReference>
<evidence type="ECO:0000313" key="2">
    <source>
        <dbReference type="Proteomes" id="UP001056120"/>
    </source>
</evidence>
<protein>
    <submittedName>
        <fullName evidence="1">Uncharacterized protein</fullName>
    </submittedName>
</protein>
<sequence>MGTRMMNLLFQFCYLSFAKRDRLKFKTLENQLDLDVSITFHLLDCMYQLILNDNLGPKNPFLRTNFLLDVRLEDVENVVQIAGGLFPGANFFLQPVLNVLKLPWDKVITLIKKWLGENPTMVEIDIPSVSKLSKIGKVEFFSTLGGIHDVKFDEEKPSIMLPVLELKRSSEVVLRNLVAYESLMFKNDNNMNLDLTEYVDLMCGIIDGVKDVKILRERNVIEGDMGDEDVVKLFNGIIKSSAKIDGKKSELQKTTGKVNAYCGNIPRVKVFNFIKKVFLVAWKIFAFVFEVLSLVLMIVTGVWSFRL</sequence>
<evidence type="ECO:0000313" key="1">
    <source>
        <dbReference type="EMBL" id="KAI3827451.1"/>
    </source>
</evidence>
<name>A0ACB9K5A2_9ASTR</name>
<dbReference type="Proteomes" id="UP001056120">
    <property type="component" value="Linkage Group LG01"/>
</dbReference>
<keyword evidence="2" id="KW-1185">Reference proteome</keyword>
<comment type="caution">
    <text evidence="1">The sequence shown here is derived from an EMBL/GenBank/DDBJ whole genome shotgun (WGS) entry which is preliminary data.</text>
</comment>